<proteinExistence type="predicted"/>
<accession>A0A0C9VXL4</accession>
<gene>
    <name evidence="1" type="ORF">M422DRAFT_60342</name>
</gene>
<name>A0A0C9VXL4_SPHS4</name>
<dbReference type="OrthoDB" id="2132010at2759"/>
<dbReference type="AlphaFoldDB" id="A0A0C9VXL4"/>
<evidence type="ECO:0000313" key="2">
    <source>
        <dbReference type="Proteomes" id="UP000054279"/>
    </source>
</evidence>
<keyword evidence="2" id="KW-1185">Reference proteome</keyword>
<dbReference type="HOGENOM" id="CLU_117748_0_0_1"/>
<sequence>MAISTSFIASGFFAGQGIQFITGVCASDAAPRVAAASGGAVSAQAQSSQTRDGGCGFGDAQPNNRAVEALLAPGVLCNGAGYNAETQFITGPCVGDADCAYGCCEFNSGKCAGAVIAQERDGECGFGDAQPNVNAAKKLVGHQRAVTFLY</sequence>
<protein>
    <recommendedName>
        <fullName evidence="3">Biotrophy-associated secreted protein 2</fullName>
    </recommendedName>
</protein>
<reference evidence="1 2" key="1">
    <citation type="submission" date="2014-06" db="EMBL/GenBank/DDBJ databases">
        <title>Evolutionary Origins and Diversification of the Mycorrhizal Mutualists.</title>
        <authorList>
            <consortium name="DOE Joint Genome Institute"/>
            <consortium name="Mycorrhizal Genomics Consortium"/>
            <person name="Kohler A."/>
            <person name="Kuo A."/>
            <person name="Nagy L.G."/>
            <person name="Floudas D."/>
            <person name="Copeland A."/>
            <person name="Barry K.W."/>
            <person name="Cichocki N."/>
            <person name="Veneault-Fourrey C."/>
            <person name="LaButti K."/>
            <person name="Lindquist E.A."/>
            <person name="Lipzen A."/>
            <person name="Lundell T."/>
            <person name="Morin E."/>
            <person name="Murat C."/>
            <person name="Riley R."/>
            <person name="Ohm R."/>
            <person name="Sun H."/>
            <person name="Tunlid A."/>
            <person name="Henrissat B."/>
            <person name="Grigoriev I.V."/>
            <person name="Hibbett D.S."/>
            <person name="Martin F."/>
        </authorList>
    </citation>
    <scope>NUCLEOTIDE SEQUENCE [LARGE SCALE GENOMIC DNA]</scope>
    <source>
        <strain evidence="1 2">SS14</strain>
    </source>
</reference>
<dbReference type="EMBL" id="KN837125">
    <property type="protein sequence ID" value="KIJ43176.1"/>
    <property type="molecule type" value="Genomic_DNA"/>
</dbReference>
<evidence type="ECO:0008006" key="3">
    <source>
        <dbReference type="Google" id="ProtNLM"/>
    </source>
</evidence>
<dbReference type="Proteomes" id="UP000054279">
    <property type="component" value="Unassembled WGS sequence"/>
</dbReference>
<evidence type="ECO:0000313" key="1">
    <source>
        <dbReference type="EMBL" id="KIJ43176.1"/>
    </source>
</evidence>
<organism evidence="1 2">
    <name type="scientific">Sphaerobolus stellatus (strain SS14)</name>
    <dbReference type="NCBI Taxonomy" id="990650"/>
    <lineage>
        <taxon>Eukaryota</taxon>
        <taxon>Fungi</taxon>
        <taxon>Dikarya</taxon>
        <taxon>Basidiomycota</taxon>
        <taxon>Agaricomycotina</taxon>
        <taxon>Agaricomycetes</taxon>
        <taxon>Phallomycetidae</taxon>
        <taxon>Geastrales</taxon>
        <taxon>Sphaerobolaceae</taxon>
        <taxon>Sphaerobolus</taxon>
    </lineage>
</organism>